<dbReference type="InterPro" id="IPR004827">
    <property type="entry name" value="bZIP"/>
</dbReference>
<dbReference type="PROSITE" id="PS00036">
    <property type="entry name" value="BZIP_BASIC"/>
    <property type="match status" value="1"/>
</dbReference>
<organism evidence="5 6">
    <name type="scientific">Metarhizium guizhouense (strain ARSEF 977)</name>
    <dbReference type="NCBI Taxonomy" id="1276136"/>
    <lineage>
        <taxon>Eukaryota</taxon>
        <taxon>Fungi</taxon>
        <taxon>Dikarya</taxon>
        <taxon>Ascomycota</taxon>
        <taxon>Pezizomycotina</taxon>
        <taxon>Sordariomycetes</taxon>
        <taxon>Hypocreomycetidae</taxon>
        <taxon>Hypocreales</taxon>
        <taxon>Clavicipitaceae</taxon>
        <taxon>Metarhizium</taxon>
    </lineage>
</organism>
<comment type="subcellular location">
    <subcellularLocation>
        <location evidence="1">Nucleus</location>
    </subcellularLocation>
</comment>
<dbReference type="PROSITE" id="PS50217">
    <property type="entry name" value="BZIP"/>
    <property type="match status" value="1"/>
</dbReference>
<dbReference type="SMART" id="SM00338">
    <property type="entry name" value="BRLZ"/>
    <property type="match status" value="1"/>
</dbReference>
<dbReference type="InterPro" id="IPR050936">
    <property type="entry name" value="AP-1-like"/>
</dbReference>
<evidence type="ECO:0000313" key="6">
    <source>
        <dbReference type="Proteomes" id="UP000031192"/>
    </source>
</evidence>
<feature type="region of interest" description="Disordered" evidence="3">
    <location>
        <begin position="109"/>
        <end position="153"/>
    </location>
</feature>
<dbReference type="GO" id="GO:0001228">
    <property type="term" value="F:DNA-binding transcription activator activity, RNA polymerase II-specific"/>
    <property type="evidence" value="ECO:0007669"/>
    <property type="project" value="TreeGrafter"/>
</dbReference>
<dbReference type="PANTHER" id="PTHR40621">
    <property type="entry name" value="TRANSCRIPTION FACTOR KAPC-RELATED"/>
    <property type="match status" value="1"/>
</dbReference>
<dbReference type="HOGENOM" id="CLU_1065902_0_0_1"/>
<feature type="compositionally biased region" description="Basic and acidic residues" evidence="3">
    <location>
        <begin position="118"/>
        <end position="128"/>
    </location>
</feature>
<dbReference type="CDD" id="cd14688">
    <property type="entry name" value="bZIP_YAP"/>
    <property type="match status" value="1"/>
</dbReference>
<evidence type="ECO:0000259" key="4">
    <source>
        <dbReference type="PROSITE" id="PS50217"/>
    </source>
</evidence>
<gene>
    <name evidence="5" type="ORF">MGU_09173</name>
</gene>
<evidence type="ECO:0000313" key="5">
    <source>
        <dbReference type="EMBL" id="KID83503.1"/>
    </source>
</evidence>
<dbReference type="Gene3D" id="1.20.5.170">
    <property type="match status" value="1"/>
</dbReference>
<evidence type="ECO:0000256" key="3">
    <source>
        <dbReference type="SAM" id="MobiDB-lite"/>
    </source>
</evidence>
<dbReference type="InterPro" id="IPR046347">
    <property type="entry name" value="bZIP_sf"/>
</dbReference>
<dbReference type="Proteomes" id="UP000031192">
    <property type="component" value="Unassembled WGS sequence"/>
</dbReference>
<dbReference type="AlphaFoldDB" id="A0A0B4GLN8"/>
<reference evidence="5 6" key="1">
    <citation type="journal article" date="2014" name="Proc. Natl. Acad. Sci. U.S.A.">
        <title>Trajectory and genomic determinants of fungal-pathogen speciation and host adaptation.</title>
        <authorList>
            <person name="Hu X."/>
            <person name="Xiao G."/>
            <person name="Zheng P."/>
            <person name="Shang Y."/>
            <person name="Su Y."/>
            <person name="Zhang X."/>
            <person name="Liu X."/>
            <person name="Zhan S."/>
            <person name="St Leger R.J."/>
            <person name="Wang C."/>
        </authorList>
    </citation>
    <scope>NUCLEOTIDE SEQUENCE [LARGE SCALE GENOMIC DNA]</scope>
    <source>
        <strain evidence="5 6">ARSEF 977</strain>
    </source>
</reference>
<evidence type="ECO:0000256" key="2">
    <source>
        <dbReference type="ARBA" id="ARBA00023242"/>
    </source>
</evidence>
<dbReference type="PANTHER" id="PTHR40621:SF6">
    <property type="entry name" value="AP-1-LIKE TRANSCRIPTION FACTOR YAP1-RELATED"/>
    <property type="match status" value="1"/>
</dbReference>
<dbReference type="EMBL" id="AZNH01000058">
    <property type="protein sequence ID" value="KID83503.1"/>
    <property type="molecule type" value="Genomic_DNA"/>
</dbReference>
<dbReference type="GO" id="GO:0000976">
    <property type="term" value="F:transcription cis-regulatory region binding"/>
    <property type="evidence" value="ECO:0007669"/>
    <property type="project" value="InterPro"/>
</dbReference>
<dbReference type="OrthoDB" id="4941000at2759"/>
<evidence type="ECO:0000256" key="1">
    <source>
        <dbReference type="ARBA" id="ARBA00004123"/>
    </source>
</evidence>
<dbReference type="GO" id="GO:0090575">
    <property type="term" value="C:RNA polymerase II transcription regulator complex"/>
    <property type="evidence" value="ECO:0007669"/>
    <property type="project" value="TreeGrafter"/>
</dbReference>
<name>A0A0B4GLN8_METGA</name>
<comment type="caution">
    <text evidence="5">The sequence shown here is derived from an EMBL/GenBank/DDBJ whole genome shotgun (WGS) entry which is preliminary data.</text>
</comment>
<accession>A0A0B4GLN8</accession>
<protein>
    <submittedName>
        <fullName evidence="5">BZIP transcription factor, bZIP-1</fullName>
    </submittedName>
</protein>
<feature type="region of interest" description="Disordered" evidence="3">
    <location>
        <begin position="200"/>
        <end position="225"/>
    </location>
</feature>
<keyword evidence="6" id="KW-1185">Reference proteome</keyword>
<proteinExistence type="predicted"/>
<dbReference type="SUPFAM" id="SSF57959">
    <property type="entry name" value="Leucine zipper domain"/>
    <property type="match status" value="1"/>
</dbReference>
<feature type="domain" description="BZIP" evidence="4">
    <location>
        <begin position="125"/>
        <end position="181"/>
    </location>
</feature>
<keyword evidence="2" id="KW-0539">Nucleus</keyword>
<sequence length="271" mass="30106">MIDVAGNHHYLAHQAADSDASLCLPPSYISGDYFVNPATGCFTPRSDSPTSTTYEMSFFSHDTRSRPLPVQRYLSKPAGAGHSHSCDALPSTVIMDADARILHLCPCETAKPATSTPDSDKGPPEDKAKKRQAQNRAAQRAFRQRKERKVKDLEERAAELEKTTKETMLENQRRRHRIRDLFIENQVLRAALTDGHARVRSGAVPPRLDDGKVKGEVSPGGGEEETFRFSGADDAQGAGYLPWWNNYRLMLSEDKIVGQLKKLESANDDLL</sequence>